<dbReference type="InterPro" id="IPR036028">
    <property type="entry name" value="SH3-like_dom_sf"/>
</dbReference>
<evidence type="ECO:0000313" key="3">
    <source>
        <dbReference type="EMBL" id="MVM32198.1"/>
    </source>
</evidence>
<comment type="caution">
    <text evidence="3">The sequence shown here is derived from an EMBL/GenBank/DDBJ whole genome shotgun (WGS) entry which is preliminary data.</text>
</comment>
<feature type="chain" id="PRO_5029736888" description="SH3 domain-containing protein" evidence="2">
    <location>
        <begin position="18"/>
        <end position="241"/>
    </location>
</feature>
<name>A0A7K1SEQ0_9BACT</name>
<dbReference type="EMBL" id="WPIN01000007">
    <property type="protein sequence ID" value="MVM32198.1"/>
    <property type="molecule type" value="Genomic_DNA"/>
</dbReference>
<feature type="region of interest" description="Disordered" evidence="1">
    <location>
        <begin position="214"/>
        <end position="241"/>
    </location>
</feature>
<reference evidence="3 4" key="1">
    <citation type="submission" date="2019-12" db="EMBL/GenBank/DDBJ databases">
        <title>Spirosoma sp. HMF4905 genome sequencing and assembly.</title>
        <authorList>
            <person name="Kang H."/>
            <person name="Cha I."/>
            <person name="Kim H."/>
            <person name="Joh K."/>
        </authorList>
    </citation>
    <scope>NUCLEOTIDE SEQUENCE [LARGE SCALE GENOMIC DNA]</scope>
    <source>
        <strain evidence="3 4">HMF4905</strain>
    </source>
</reference>
<sequence>MKIGVLLLLFLTQHGLAQSDTILNRYQFRYPLNKSVLADAPLKAKPLISSTTLLTIPANSVVSIIEKDSEFYKVIYNNRDGYIPYIYLEKDFETFKSRNYPHKSINETSNGLVNAVPPPDTANWYGKIGVICPIRKEPNSQSENLFNLPIGTIVKLRRYDYSYWRIELGRQIGYAGVYYIGEVSKSANPFVPTRYTGPTYDRYEAVTRDSTFRNRSSIRTEVNKGRPSINLQKNKPSVRPK</sequence>
<evidence type="ECO:0008006" key="5">
    <source>
        <dbReference type="Google" id="ProtNLM"/>
    </source>
</evidence>
<accession>A0A7K1SEQ0</accession>
<organism evidence="3 4">
    <name type="scientific">Spirosoma arboris</name>
    <dbReference type="NCBI Taxonomy" id="2682092"/>
    <lineage>
        <taxon>Bacteria</taxon>
        <taxon>Pseudomonadati</taxon>
        <taxon>Bacteroidota</taxon>
        <taxon>Cytophagia</taxon>
        <taxon>Cytophagales</taxon>
        <taxon>Cytophagaceae</taxon>
        <taxon>Spirosoma</taxon>
    </lineage>
</organism>
<dbReference type="Proteomes" id="UP000436006">
    <property type="component" value="Unassembled WGS sequence"/>
</dbReference>
<dbReference type="SUPFAM" id="SSF50044">
    <property type="entry name" value="SH3-domain"/>
    <property type="match status" value="1"/>
</dbReference>
<feature type="signal peptide" evidence="2">
    <location>
        <begin position="1"/>
        <end position="17"/>
    </location>
</feature>
<proteinExistence type="predicted"/>
<dbReference type="Gene3D" id="2.30.30.40">
    <property type="entry name" value="SH3 Domains"/>
    <property type="match status" value="1"/>
</dbReference>
<evidence type="ECO:0000256" key="1">
    <source>
        <dbReference type="SAM" id="MobiDB-lite"/>
    </source>
</evidence>
<dbReference type="AlphaFoldDB" id="A0A7K1SEQ0"/>
<protein>
    <recommendedName>
        <fullName evidence="5">SH3 domain-containing protein</fullName>
    </recommendedName>
</protein>
<evidence type="ECO:0000256" key="2">
    <source>
        <dbReference type="SAM" id="SignalP"/>
    </source>
</evidence>
<evidence type="ECO:0000313" key="4">
    <source>
        <dbReference type="Proteomes" id="UP000436006"/>
    </source>
</evidence>
<keyword evidence="4" id="KW-1185">Reference proteome</keyword>
<dbReference type="RefSeq" id="WP_157586938.1">
    <property type="nucleotide sequence ID" value="NZ_WPIN01000007.1"/>
</dbReference>
<keyword evidence="2" id="KW-0732">Signal</keyword>
<gene>
    <name evidence="3" type="ORF">GO755_19275</name>
</gene>